<feature type="coiled-coil region" evidence="1">
    <location>
        <begin position="189"/>
        <end position="216"/>
    </location>
</feature>
<protein>
    <submittedName>
        <fullName evidence="4">Type I restriction enzyme R subunit</fullName>
        <ecNumber evidence="4">3.1.21.3</ecNumber>
    </submittedName>
</protein>
<evidence type="ECO:0000313" key="4">
    <source>
        <dbReference type="EMBL" id="MBP2375217.1"/>
    </source>
</evidence>
<feature type="domain" description="Helicase ATP-binding" evidence="2">
    <location>
        <begin position="381"/>
        <end position="542"/>
    </location>
</feature>
<dbReference type="InterPro" id="IPR001650">
    <property type="entry name" value="Helicase_C-like"/>
</dbReference>
<dbReference type="RefSeq" id="WP_209908578.1">
    <property type="nucleotide sequence ID" value="NZ_BAAAMI010000008.1"/>
</dbReference>
<dbReference type="Pfam" id="PF04851">
    <property type="entry name" value="ResIII"/>
    <property type="match status" value="1"/>
</dbReference>
<dbReference type="PANTHER" id="PTHR47396">
    <property type="entry name" value="TYPE I RESTRICTION ENZYME ECOKI R PROTEIN"/>
    <property type="match status" value="1"/>
</dbReference>
<dbReference type="Pfam" id="PF13643">
    <property type="entry name" value="DUF4145"/>
    <property type="match status" value="1"/>
</dbReference>
<dbReference type="InterPro" id="IPR025285">
    <property type="entry name" value="DUF4145"/>
</dbReference>
<dbReference type="InterPro" id="IPR027417">
    <property type="entry name" value="P-loop_NTPase"/>
</dbReference>
<dbReference type="Pfam" id="PF00271">
    <property type="entry name" value="Helicase_C"/>
    <property type="match status" value="1"/>
</dbReference>
<dbReference type="CDD" id="cd18032">
    <property type="entry name" value="DEXHc_RE_I_III_res"/>
    <property type="match status" value="1"/>
</dbReference>
<comment type="caution">
    <text evidence="4">The sequence shown here is derived from an EMBL/GenBank/DDBJ whole genome shotgun (WGS) entry which is preliminary data.</text>
</comment>
<evidence type="ECO:0000313" key="5">
    <source>
        <dbReference type="Proteomes" id="UP000766570"/>
    </source>
</evidence>
<dbReference type="InterPro" id="IPR013670">
    <property type="entry name" value="EcoEI_R_C_dom"/>
</dbReference>
<dbReference type="PANTHER" id="PTHR47396:SF1">
    <property type="entry name" value="ATP-DEPENDENT HELICASE IRC3-RELATED"/>
    <property type="match status" value="1"/>
</dbReference>
<dbReference type="EC" id="3.1.21.3" evidence="4"/>
<keyword evidence="4" id="KW-0378">Hydrolase</keyword>
<dbReference type="Pfam" id="PF08463">
    <property type="entry name" value="EcoEI_R_C"/>
    <property type="match status" value="1"/>
</dbReference>
<feature type="domain" description="Helicase C-terminal" evidence="3">
    <location>
        <begin position="617"/>
        <end position="806"/>
    </location>
</feature>
<name>A0ABS4WG77_9MICC</name>
<gene>
    <name evidence="4" type="ORF">JOF46_003129</name>
</gene>
<organism evidence="4 5">
    <name type="scientific">Paeniglutamicibacter psychrophenolicus</name>
    <dbReference type="NCBI Taxonomy" id="257454"/>
    <lineage>
        <taxon>Bacteria</taxon>
        <taxon>Bacillati</taxon>
        <taxon>Actinomycetota</taxon>
        <taxon>Actinomycetes</taxon>
        <taxon>Micrococcales</taxon>
        <taxon>Micrococcaceae</taxon>
        <taxon>Paeniglutamicibacter</taxon>
    </lineage>
</organism>
<dbReference type="SMART" id="SM00487">
    <property type="entry name" value="DEXDc"/>
    <property type="match status" value="1"/>
</dbReference>
<dbReference type="Gene3D" id="3.40.50.300">
    <property type="entry name" value="P-loop containing nucleotide triphosphate hydrolases"/>
    <property type="match status" value="2"/>
</dbReference>
<dbReference type="InterPro" id="IPR006935">
    <property type="entry name" value="Helicase/UvrB_N"/>
</dbReference>
<dbReference type="InterPro" id="IPR014001">
    <property type="entry name" value="Helicase_ATP-bd"/>
</dbReference>
<dbReference type="EMBL" id="JAGIOE010000001">
    <property type="protein sequence ID" value="MBP2375217.1"/>
    <property type="molecule type" value="Genomic_DNA"/>
</dbReference>
<evidence type="ECO:0000259" key="3">
    <source>
        <dbReference type="PROSITE" id="PS51194"/>
    </source>
</evidence>
<dbReference type="PROSITE" id="PS51192">
    <property type="entry name" value="HELICASE_ATP_BIND_1"/>
    <property type="match status" value="1"/>
</dbReference>
<dbReference type="Gene3D" id="3.90.1570.30">
    <property type="match status" value="1"/>
</dbReference>
<keyword evidence="5" id="KW-1185">Reference proteome</keyword>
<evidence type="ECO:0000256" key="1">
    <source>
        <dbReference type="SAM" id="Coils"/>
    </source>
</evidence>
<keyword evidence="1" id="KW-0175">Coiled coil</keyword>
<dbReference type="CDD" id="cd18799">
    <property type="entry name" value="SF2_C_EcoAI-like"/>
    <property type="match status" value="1"/>
</dbReference>
<dbReference type="PROSITE" id="PS51194">
    <property type="entry name" value="HELICASE_CTER"/>
    <property type="match status" value="1"/>
</dbReference>
<accession>A0ABS4WG77</accession>
<evidence type="ECO:0000259" key="2">
    <source>
        <dbReference type="PROSITE" id="PS51192"/>
    </source>
</evidence>
<dbReference type="GO" id="GO:0009035">
    <property type="term" value="F:type I site-specific deoxyribonuclease activity"/>
    <property type="evidence" value="ECO:0007669"/>
    <property type="project" value="UniProtKB-EC"/>
</dbReference>
<dbReference type="InterPro" id="IPR050742">
    <property type="entry name" value="Helicase_Restrict-Modif_Enz"/>
</dbReference>
<dbReference type="SUPFAM" id="SSF52540">
    <property type="entry name" value="P-loop containing nucleoside triphosphate hydrolases"/>
    <property type="match status" value="1"/>
</dbReference>
<sequence length="1153" mass="128898">MVQNDKTPQRPSNFSFLAEQWPGVFTEARTGEGYALKDPRGCLLYVRRALEQTVDWLYSADSSLRVPLKDDLNNRLTEPHFQDVVPAIVRDKMHALRKLSNNGVHGNIPVSTQVSVHVVAELFHITIWLATFYSAQTSQRPATGTKFDPKLLAPRLPSGVVQLTKTQAEKLSASLNAKDTELKAAVQREFDYEAKIKALQDQIEEARKANEKIPDEHDYTESGTRIYIDLYLTEAGWDLDAQNLREFPVHTMPTELGTLDGKGFVDYVLWGKDGKPLAVLEAKRTARDAHVGKQQAKLYADALERAYGQRPIIYYSNGYRHWLWEDTTYPEREVLGFHSRDDLQLMADRRVQRKPLARAVIPADIADRAYQHKAIRAVAETFDTERRRRALLVMATGTGKTRTVVALTQLLSENRWVKNVLFLADRTALVTQASRAFKSLIPGSSPARLGTDDAAGSRIHLATYPTIMNLINASSEGELSGPERRGIGYYDLIIVDEAHRSVYQKYRQIFAYFDALVIGLTATPHSEVDRNTYSLFGIENNNPTSAYELSEAVAEGFLVPPRIIDVPIGFMRAGVRYDDLSPEEQEEWDEKEWDEDGLVPEEIAAPELNLLLFNADTVDKVLTVLMERGHKVAGGDRLGKTIIFARNQDHAQFIADRFDANYPAHAGRFARVITHSVNYAQQLIDDFSDSAKEPYIAISVDMLDTGIDVPDVVNLVFFKPVRSKAKFWQMVGRGTRLRPDLYGPEQPKQDFLIFDVCANAEYFNAGLSADETRVPKSLASRTFTARIRLLRAAITADCDQEFRSALVSHLGGGVRELPRENFLVRPHREAVERFAEDKAWDSLSEVDASEAEQELADLASVVPGQGEEESRYFDLLVLQAELAALSGEVSSLLKLGAQLVKIAKSLQDQGNIPRIAAQMPLIVSVVEMGHEALAWESVDARWLETVRVKLRDLVPLIEKKKRKSVYTHFEDTLGEVLEGELAGVNEPAFDVSYFRERVKIHLRGHLDHISIQRLRRGRALTQDDLGAIEEMLLESGAGSKEDLDRATEGDLTGFIRSLVGLDPEAVQEAFAEFIAETTLNTRQLQLINMIVVHLTSGGPMDAGALYEAPYTDLAPHGPEDLFPETSVERIVAIVNRFGGRSNVLGLVLGEGTA</sequence>
<dbReference type="Proteomes" id="UP000766570">
    <property type="component" value="Unassembled WGS sequence"/>
</dbReference>
<reference evidence="4 5" key="1">
    <citation type="submission" date="2021-03" db="EMBL/GenBank/DDBJ databases">
        <title>Sequencing the genomes of 1000 actinobacteria strains.</title>
        <authorList>
            <person name="Klenk H.-P."/>
        </authorList>
    </citation>
    <scope>NUCLEOTIDE SEQUENCE [LARGE SCALE GENOMIC DNA]</scope>
    <source>
        <strain evidence="4 5">DSM 15454</strain>
    </source>
</reference>
<proteinExistence type="predicted"/>